<dbReference type="InterPro" id="IPR009019">
    <property type="entry name" value="KH_sf_prok-type"/>
</dbReference>
<dbReference type="Pfam" id="PF26594">
    <property type="entry name" value="KH_NusA_2nd"/>
    <property type="match status" value="1"/>
</dbReference>
<dbReference type="InterPro" id="IPR004087">
    <property type="entry name" value="KH_dom"/>
</dbReference>
<dbReference type="InterPro" id="IPR025249">
    <property type="entry name" value="TF_NusA_KH_1st"/>
</dbReference>
<dbReference type="SUPFAM" id="SSF69705">
    <property type="entry name" value="Transcription factor NusA, N-terminal domain"/>
    <property type="match status" value="1"/>
</dbReference>
<keyword evidence="6 7" id="KW-0804">Transcription</keyword>
<evidence type="ECO:0000259" key="8">
    <source>
        <dbReference type="PROSITE" id="PS50126"/>
    </source>
</evidence>
<evidence type="ECO:0000256" key="3">
    <source>
        <dbReference type="ARBA" id="ARBA00022814"/>
    </source>
</evidence>
<protein>
    <recommendedName>
        <fullName evidence="7">Transcription termination/antitermination protein NusA</fullName>
    </recommendedName>
</protein>
<dbReference type="CDD" id="cd04455">
    <property type="entry name" value="S1_NusA"/>
    <property type="match status" value="1"/>
</dbReference>
<dbReference type="Gene3D" id="2.40.50.140">
    <property type="entry name" value="Nucleic acid-binding proteins"/>
    <property type="match status" value="1"/>
</dbReference>
<keyword evidence="2 7" id="KW-0963">Cytoplasm</keyword>
<accession>A0ABM9N4F0</accession>
<dbReference type="InterPro" id="IPR013735">
    <property type="entry name" value="TF_NusA_N"/>
</dbReference>
<dbReference type="PROSITE" id="PS50084">
    <property type="entry name" value="KH_TYPE_1"/>
    <property type="match status" value="1"/>
</dbReference>
<dbReference type="SMART" id="SM00322">
    <property type="entry name" value="KH"/>
    <property type="match status" value="2"/>
</dbReference>
<keyword evidence="5 7" id="KW-0805">Transcription regulation</keyword>
<dbReference type="Pfam" id="PF00575">
    <property type="entry name" value="S1"/>
    <property type="match status" value="1"/>
</dbReference>
<evidence type="ECO:0000313" key="9">
    <source>
        <dbReference type="EMBL" id="CAK8054047.1"/>
    </source>
</evidence>
<feature type="domain" description="S1 motif" evidence="8">
    <location>
        <begin position="137"/>
        <end position="202"/>
    </location>
</feature>
<dbReference type="PANTHER" id="PTHR22648">
    <property type="entry name" value="TRANSCRIPTION TERMINATION FACTOR NUSA"/>
    <property type="match status" value="1"/>
</dbReference>
<comment type="similarity">
    <text evidence="7">Belongs to the NusA family.</text>
</comment>
<evidence type="ECO:0000256" key="7">
    <source>
        <dbReference type="HAMAP-Rule" id="MF_00945"/>
    </source>
</evidence>
<keyword evidence="4 7" id="KW-0694">RNA-binding</keyword>
<proteinExistence type="inferred from homology"/>
<evidence type="ECO:0000256" key="5">
    <source>
        <dbReference type="ARBA" id="ARBA00023015"/>
    </source>
</evidence>
<dbReference type="NCBIfam" id="TIGR01953">
    <property type="entry name" value="NusA"/>
    <property type="match status" value="1"/>
</dbReference>
<dbReference type="InterPro" id="IPR030842">
    <property type="entry name" value="TF_NusA_bacterial"/>
</dbReference>
<comment type="subunit">
    <text evidence="7">Monomer. Binds directly to the core enzyme of the DNA-dependent RNA polymerase and to nascent RNA.</text>
</comment>
<dbReference type="CDD" id="cd02134">
    <property type="entry name" value="KH-II_NusA_rpt1"/>
    <property type="match status" value="1"/>
</dbReference>
<dbReference type="Gene3D" id="3.30.1480.10">
    <property type="entry name" value="NusA, N-terminal domain"/>
    <property type="match status" value="1"/>
</dbReference>
<dbReference type="CDD" id="cd22529">
    <property type="entry name" value="KH-II_NusA_rpt2"/>
    <property type="match status" value="1"/>
</dbReference>
<name>A0ABM9N4F0_9LACO</name>
<comment type="function">
    <text evidence="7">Participates in both transcription termination and antitermination.</text>
</comment>
<evidence type="ECO:0000256" key="6">
    <source>
        <dbReference type="ARBA" id="ARBA00023163"/>
    </source>
</evidence>
<comment type="subcellular location">
    <subcellularLocation>
        <location evidence="7">Cytoplasm</location>
    </subcellularLocation>
</comment>
<dbReference type="InterPro" id="IPR003029">
    <property type="entry name" value="S1_domain"/>
</dbReference>
<gene>
    <name evidence="7" type="primary">nusA</name>
    <name evidence="9" type="ORF">R54876_GBNLAHCA_00607</name>
</gene>
<dbReference type="Proteomes" id="UP001314241">
    <property type="component" value="Unassembled WGS sequence"/>
</dbReference>
<dbReference type="SMART" id="SM00316">
    <property type="entry name" value="S1"/>
    <property type="match status" value="1"/>
</dbReference>
<dbReference type="EMBL" id="CAWVOH010000001">
    <property type="protein sequence ID" value="CAK8054047.1"/>
    <property type="molecule type" value="Genomic_DNA"/>
</dbReference>
<keyword evidence="3 7" id="KW-0889">Transcription antitermination</keyword>
<evidence type="ECO:0000313" key="10">
    <source>
        <dbReference type="Proteomes" id="UP001314241"/>
    </source>
</evidence>
<dbReference type="InterPro" id="IPR010213">
    <property type="entry name" value="TF_NusA"/>
</dbReference>
<dbReference type="Gene3D" id="3.30.300.20">
    <property type="match status" value="2"/>
</dbReference>
<dbReference type="SUPFAM" id="SSF50249">
    <property type="entry name" value="Nucleic acid-binding proteins"/>
    <property type="match status" value="1"/>
</dbReference>
<dbReference type="InterPro" id="IPR015946">
    <property type="entry name" value="KH_dom-like_a/b"/>
</dbReference>
<keyword evidence="1 7" id="KW-0806">Transcription termination</keyword>
<reference evidence="9 10" key="1">
    <citation type="submission" date="2024-01" db="EMBL/GenBank/DDBJ databases">
        <authorList>
            <person name="Botero Cardona J."/>
        </authorList>
    </citation>
    <scope>NUCLEOTIDE SEQUENCE [LARGE SCALE GENOMIC DNA]</scope>
    <source>
        <strain evidence="9 10">LMG 33000</strain>
    </source>
</reference>
<dbReference type="InterPro" id="IPR012340">
    <property type="entry name" value="NA-bd_OB-fold"/>
</dbReference>
<evidence type="ECO:0000256" key="2">
    <source>
        <dbReference type="ARBA" id="ARBA00022490"/>
    </source>
</evidence>
<dbReference type="Pfam" id="PF13184">
    <property type="entry name" value="KH_NusA_1st"/>
    <property type="match status" value="1"/>
</dbReference>
<comment type="caution">
    <text evidence="9">The sequence shown here is derived from an EMBL/GenBank/DDBJ whole genome shotgun (WGS) entry which is preliminary data.</text>
</comment>
<dbReference type="SUPFAM" id="SSF54814">
    <property type="entry name" value="Prokaryotic type KH domain (KH-domain type II)"/>
    <property type="match status" value="2"/>
</dbReference>
<dbReference type="RefSeq" id="WP_349641590.1">
    <property type="nucleotide sequence ID" value="NZ_CAWVOH010000001.1"/>
</dbReference>
<organism evidence="9 10">
    <name type="scientific">Eupransor demetentiae</name>
    <dbReference type="NCBI Taxonomy" id="3109584"/>
    <lineage>
        <taxon>Bacteria</taxon>
        <taxon>Bacillati</taxon>
        <taxon>Bacillota</taxon>
        <taxon>Bacilli</taxon>
        <taxon>Lactobacillales</taxon>
        <taxon>Lactobacillaceae</taxon>
        <taxon>Eupransor</taxon>
    </lineage>
</organism>
<evidence type="ECO:0000256" key="1">
    <source>
        <dbReference type="ARBA" id="ARBA00022472"/>
    </source>
</evidence>
<keyword evidence="10" id="KW-1185">Reference proteome</keyword>
<dbReference type="HAMAP" id="MF_00945_B">
    <property type="entry name" value="NusA_B"/>
    <property type="match status" value="1"/>
</dbReference>
<dbReference type="Pfam" id="PF08529">
    <property type="entry name" value="NusA_N"/>
    <property type="match status" value="1"/>
</dbReference>
<dbReference type="InterPro" id="IPR058582">
    <property type="entry name" value="KH_NusA_2nd"/>
</dbReference>
<sequence>MSKELVDALNALEAERGIDRATVVEALENALKAAYKKQYNANQNVEATFDDKKGKMTIKQVKVVVLDEDLLDPDTEISLTDALKINKAYEPGDEIRFDVTPKDFGRMAAQAAKQVIVQKMREAGREAVYNKFIDYEGEIITGEVERQDRRFLYVMLPGKQEAVMGPNDQMPNEHYRMHDRIKVLVTKVDNAPKGPQIFVSRTAPDLVKRLFEQEVPEVYDGTVEIVSIAREAGDRSKIAVYTHDPDLDPVGALVGQRGARVQSVVNELGSEHMDIVEWVEDEAQYIANALNPSEVTDVIFDPENDHAVTVIVPDDQLSLAIGKKGQNARLAARLTGFKVDIKSESEAGDLMLKNQGEEQADEVVAEDLADDDVDGALAAEEVAHEFDHEQDSDESQD</sequence>
<evidence type="ECO:0000256" key="4">
    <source>
        <dbReference type="ARBA" id="ARBA00022884"/>
    </source>
</evidence>
<dbReference type="PROSITE" id="PS50126">
    <property type="entry name" value="S1"/>
    <property type="match status" value="1"/>
</dbReference>
<dbReference type="InterPro" id="IPR036555">
    <property type="entry name" value="NusA_N_sf"/>
</dbReference>
<dbReference type="PANTHER" id="PTHR22648:SF0">
    <property type="entry name" value="TRANSCRIPTION TERMINATION_ANTITERMINATION PROTEIN NUSA"/>
    <property type="match status" value="1"/>
</dbReference>